<feature type="transmembrane region" description="Helical" evidence="2">
    <location>
        <begin position="161"/>
        <end position="185"/>
    </location>
</feature>
<feature type="transmembrane region" description="Helical" evidence="2">
    <location>
        <begin position="336"/>
        <end position="360"/>
    </location>
</feature>
<keyword evidence="2" id="KW-1133">Transmembrane helix</keyword>
<sequence>MFKELVKSAGVPLVIGVIAGWVIWLASPHSGTMAAVVFGTLATIGAAAWWTARRDAPPRWWSPLWGWKGEAPLLSRPADLPMRPNPVLKSPVTPRPRGASALPRSPRFDPNDPHARRATEVQRNLRVAGSLLVGLAGAAMTLGIALTIASAFLVGPGSDDTLIAGLLFLLFGTPARLFGAMLIAHRPPGFRLGDLRVNWSLWLIDLWDCGVTLLWTAAATACVALPAAILRISYEAPVWFGVSAGMLTAAWVTLRRETAPLWWPSGWAWREAGGGKLGGIGTVAGMIGRWPIFHTPPGGLSRPAVWAAGWLMTLLAIPLCMILSQIWRPDGDGFKMLALLCAVPGTFAPLAVPLLGWAAVRQVRTSQARGDDPPIWGRRLAVFDAWIFPAALLVGACVGAACGATSVWHWGIDGRGQSSYDRSEIDLHMGLAGGSGALIGLALAALVWVKLSRASRVPVPPPVRPEPPVGASRDTGAGLSRVFRPRVNPETGRRQWGETIAAVCAAGVVLLVALLWWGARGGALDAPRPATVAGESAAAVKESHDSVHLADPHDMAVAAGSVPLRIGQVFQETTDERTPWYGVLRLNPDARAALGADAEQVEALETAANRIRREWATAMAEEGDAGVTESGSVRFTFPDLMQREDRWEREFYEAVDPMLNVTQEMALRKTLLFGNDMPHNLVQTDSPYRWLVPVGVYTTSATIGRQGEWYDVIAAHGRQNVPGKSVTAPARKLPLRMEFLAPALARVSRGEPAFPDPVAEDKRLAALDAANPPPANLEDFDGKVFDLNFGPNDPWYGRMSVPAEDKRALGLSDAQTAVLTAAGNAARRKWGEAIAAGTTTKPREDGAVEFDFPDLDTQVAKWEREFWAELAPAFDTARQAALRDRIEFKPFSPDIVAAPSVGFTFLFPVGVKAMSQATVAKYGDWYDLIRPITRGMSTHGESLPELPPALRFLAGPLERLERGEPAFPPTTAVPAPEAPADTGPAAASADAP</sequence>
<proteinExistence type="predicted"/>
<keyword evidence="2" id="KW-0812">Transmembrane</keyword>
<protein>
    <submittedName>
        <fullName evidence="3">Uncharacterized protein</fullName>
    </submittedName>
</protein>
<gene>
    <name evidence="3" type="ORF">LzC2_41420</name>
</gene>
<comment type="caution">
    <text evidence="3">The sequence shown here is derived from an EMBL/GenBank/DDBJ whole genome shotgun (WGS) entry which is preliminary data.</text>
</comment>
<feature type="region of interest" description="Disordered" evidence="1">
    <location>
        <begin position="961"/>
        <end position="992"/>
    </location>
</feature>
<feature type="transmembrane region" description="Helical" evidence="2">
    <location>
        <begin position="131"/>
        <end position="155"/>
    </location>
</feature>
<keyword evidence="2" id="KW-0472">Membrane</keyword>
<name>A0ABX1VIW5_9PLAN</name>
<evidence type="ECO:0000313" key="4">
    <source>
        <dbReference type="Proteomes" id="UP000609651"/>
    </source>
</evidence>
<feature type="transmembrane region" description="Helical" evidence="2">
    <location>
        <begin position="381"/>
        <end position="408"/>
    </location>
</feature>
<evidence type="ECO:0000256" key="2">
    <source>
        <dbReference type="SAM" id="Phobius"/>
    </source>
</evidence>
<feature type="compositionally biased region" description="Low complexity" evidence="1">
    <location>
        <begin position="969"/>
        <end position="992"/>
    </location>
</feature>
<feature type="transmembrane region" description="Helical" evidence="2">
    <location>
        <begin position="33"/>
        <end position="52"/>
    </location>
</feature>
<evidence type="ECO:0000313" key="3">
    <source>
        <dbReference type="EMBL" id="NNJ28031.1"/>
    </source>
</evidence>
<feature type="transmembrane region" description="Helical" evidence="2">
    <location>
        <begin position="304"/>
        <end position="324"/>
    </location>
</feature>
<feature type="transmembrane region" description="Helical" evidence="2">
    <location>
        <begin position="206"/>
        <end position="230"/>
    </location>
</feature>
<keyword evidence="4" id="KW-1185">Reference proteome</keyword>
<evidence type="ECO:0000256" key="1">
    <source>
        <dbReference type="SAM" id="MobiDB-lite"/>
    </source>
</evidence>
<reference evidence="3 4" key="1">
    <citation type="journal article" date="2020" name="Syst. Appl. Microbiol.">
        <title>Alienimonas chondri sp. nov., a novel planctomycete isolated from the biofilm of the red alga Chondrus crispus.</title>
        <authorList>
            <person name="Vitorino I."/>
            <person name="Albuquerque L."/>
            <person name="Wiegand S."/>
            <person name="Kallscheuer N."/>
            <person name="da Costa M.S."/>
            <person name="Lobo-da-Cunha A."/>
            <person name="Jogler C."/>
            <person name="Lage O.M."/>
        </authorList>
    </citation>
    <scope>NUCLEOTIDE SEQUENCE [LARGE SCALE GENOMIC DNA]</scope>
    <source>
        <strain evidence="3 4">LzC2</strain>
    </source>
</reference>
<accession>A0ABX1VIW5</accession>
<feature type="transmembrane region" description="Helical" evidence="2">
    <location>
        <begin position="9"/>
        <end position="27"/>
    </location>
</feature>
<feature type="transmembrane region" description="Helical" evidence="2">
    <location>
        <begin position="500"/>
        <end position="519"/>
    </location>
</feature>
<feature type="transmembrane region" description="Helical" evidence="2">
    <location>
        <begin position="428"/>
        <end position="449"/>
    </location>
</feature>
<feature type="transmembrane region" description="Helical" evidence="2">
    <location>
        <begin position="236"/>
        <end position="254"/>
    </location>
</feature>
<dbReference type="Proteomes" id="UP000609651">
    <property type="component" value="Unassembled WGS sequence"/>
</dbReference>
<dbReference type="EMBL" id="WTPX01000266">
    <property type="protein sequence ID" value="NNJ28031.1"/>
    <property type="molecule type" value="Genomic_DNA"/>
</dbReference>
<feature type="region of interest" description="Disordered" evidence="1">
    <location>
        <begin position="85"/>
        <end position="114"/>
    </location>
</feature>
<organism evidence="3 4">
    <name type="scientific">Alienimonas chondri</name>
    <dbReference type="NCBI Taxonomy" id="2681879"/>
    <lineage>
        <taxon>Bacteria</taxon>
        <taxon>Pseudomonadati</taxon>
        <taxon>Planctomycetota</taxon>
        <taxon>Planctomycetia</taxon>
        <taxon>Planctomycetales</taxon>
        <taxon>Planctomycetaceae</taxon>
        <taxon>Alienimonas</taxon>
    </lineage>
</organism>